<name>A0AC61S9N2_9EURY</name>
<organism evidence="1 2">
    <name type="scientific">Candidatus Methanomarinus sp</name>
    <dbReference type="NCBI Taxonomy" id="3386244"/>
    <lineage>
        <taxon>Archaea</taxon>
        <taxon>Methanobacteriati</taxon>
        <taxon>Methanobacteriota</taxon>
        <taxon>Stenosarchaea group</taxon>
        <taxon>Methanomicrobia</taxon>
        <taxon>Methanosarcinales</taxon>
        <taxon>ANME-2 cluster</taxon>
        <taxon>Candidatus Methanocomedenaceae</taxon>
        <taxon>Candidatus Methanomarinus</taxon>
    </lineage>
</organism>
<sequence length="258" mass="28067">MRARITRNNSNDQIIFIISRIEDLIYNVTFDMSTGSGNIITNISIIKSEQIDDILHIFRDVMLSGLALSTFVKILSPGESMGSLTIPEGKHGIATVCSITVDGVLLKKGIPVKPKFGGLVEIKKGMPVRFTDLIRYDSTTIDPLEILMSHSLTSVSDMLTSGSGKILVNLREITMNARNKVEEILDDMASAGLGGILEVGELNTDILGMTVERDHFGVAVIGGNNMMAVAQEQGFDIDTHAMSSIMNIRDMVPIDQVI</sequence>
<dbReference type="Proteomes" id="UP000315423">
    <property type="component" value="Unassembled WGS sequence"/>
</dbReference>
<dbReference type="EMBL" id="QYBA01000215">
    <property type="protein sequence ID" value="TKY91339.1"/>
    <property type="molecule type" value="Genomic_DNA"/>
</dbReference>
<comment type="caution">
    <text evidence="1">The sequence shown here is derived from an EMBL/GenBank/DDBJ whole genome shotgun (WGS) entry which is preliminary data.</text>
</comment>
<proteinExistence type="predicted"/>
<protein>
    <submittedName>
        <fullName evidence="1">DUF128 domain-containing protein</fullName>
    </submittedName>
</protein>
<evidence type="ECO:0000313" key="2">
    <source>
        <dbReference type="Proteomes" id="UP000315423"/>
    </source>
</evidence>
<reference evidence="1" key="1">
    <citation type="submission" date="2018-09" db="EMBL/GenBank/DDBJ databases">
        <title>A genomic encyclopedia of anaerobic methanotrophic archaea.</title>
        <authorList>
            <person name="Skennerton C.T."/>
            <person name="Chadwick G.L."/>
            <person name="Laso-Perez R."/>
            <person name="Leu A.O."/>
            <person name="Speth D.R."/>
            <person name="Yu H."/>
            <person name="Morgan-Lang C."/>
            <person name="Hatzenpichler R."/>
            <person name="Goudeau D."/>
            <person name="Malmstrom R."/>
            <person name="Woyke T."/>
            <person name="Hallam S."/>
            <person name="Tyson G.W."/>
            <person name="Wegener G."/>
            <person name="Boetius A."/>
            <person name="Orphan V.J."/>
        </authorList>
    </citation>
    <scope>NUCLEOTIDE SEQUENCE</scope>
    <source>
        <strain evidence="1">CONS3730D10UFb2</strain>
    </source>
</reference>
<gene>
    <name evidence="1" type="ORF">C5S46_06415</name>
</gene>
<evidence type="ECO:0000313" key="1">
    <source>
        <dbReference type="EMBL" id="TKY91339.1"/>
    </source>
</evidence>
<accession>A0AC61S9N2</accession>